<dbReference type="InterPro" id="IPR021819">
    <property type="entry name" value="Far11/STRP_C"/>
</dbReference>
<name>A0A0W4ZJU0_PNEJ7</name>
<comment type="caution">
    <text evidence="4">The sequence shown here is derived from an EMBL/GenBank/DDBJ whole genome shotgun (WGS) entry which is preliminary data.</text>
</comment>
<dbReference type="AlphaFoldDB" id="A0A0W4ZJU0"/>
<feature type="domain" description="Far11/STRP C-terminal" evidence="3">
    <location>
        <begin position="392"/>
        <end position="758"/>
    </location>
</feature>
<dbReference type="Pfam" id="PF11882">
    <property type="entry name" value="DUF3402"/>
    <property type="match status" value="2"/>
</dbReference>
<sequence length="767" mass="90638">MAFLSKNEQITNEKENNERDELPRDSLTLLELRKILSDACEKETIKCAFVYADTDTRENELEEWYDGCNVHIIQGKHGNDLIVLEWVNCKTKEKKEFITRCLKELDSKNIKERIKSFFVLFYLSQGNYGETKDQQDQMYWIHENNKIMNECGALKILYDSVRTCISSLNAYKKIIEEGSDKIEMDKANLLKIELICKMTSLYFLIETFRSDLEFRKDVVNLFPPIIVWIIQEIANLRDDFNLWKSYFPIIQTIQILWKLILCVLGNTNDLLSAKQYARTLEGLPSELNKKEIIATPLDYHIFRQYIISKYPSYNPPPTLLDMDLEYTTLLPMNTKDTTKKAQEGICPLTTNYSATPLPSPCPSPKKRQFLFEKNQDLPFLLPLSDTPHLEVPTSIKEASELFKSKTHLDLSTLQLWRETNRFMKFERGWIKDNLDFVEPFSSDIAKDSLQDSRLHEIEIIYTSLVSYLEPFVSVIIGFLNFLIDEEENYIKKDRNEKENKSENFNIFSPEKILQMRKREIASKSISSTLLLLLKWFKLSHILKFEFLSQIILDSNYINTFNKLFSMYDPVDSISHISEISYFSYFNTCNMQSENLNKHLNEVYNSIENIESKNPKDKETNKNQISQLSWRNLFSLVNHLRILQKLMKKKTYRNLILIQKKTWIHLQKLTKITNDIVELYTLKLFKGQIPYYNKKWKQNNMKIITSIYLRCRPELQDDWVSPVEVDVNIEESLERALRLLISFYNFYHYSFPNQFSDIDTKNSDIFNT</sequence>
<gene>
    <name evidence="4" type="ORF">T551_02500</name>
</gene>
<evidence type="ECO:0000313" key="5">
    <source>
        <dbReference type="Proteomes" id="UP000053447"/>
    </source>
</evidence>
<dbReference type="EMBL" id="LFWA01000011">
    <property type="protein sequence ID" value="KTW28650.1"/>
    <property type="molecule type" value="Genomic_DNA"/>
</dbReference>
<dbReference type="SMART" id="SM01293">
    <property type="entry name" value="DUF3402"/>
    <property type="match status" value="1"/>
</dbReference>
<dbReference type="Pfam" id="PF07923">
    <property type="entry name" value="N1221"/>
    <property type="match status" value="1"/>
</dbReference>
<dbReference type="GO" id="GO:0005829">
    <property type="term" value="C:cytosol"/>
    <property type="evidence" value="ECO:0007669"/>
    <property type="project" value="TreeGrafter"/>
</dbReference>
<dbReference type="RefSeq" id="XP_018228985.1">
    <property type="nucleotide sequence ID" value="XM_018374763.1"/>
</dbReference>
<keyword evidence="5" id="KW-1185">Reference proteome</keyword>
<dbReference type="eggNOG" id="KOG3680">
    <property type="taxonomic scope" value="Eukaryota"/>
</dbReference>
<dbReference type="Proteomes" id="UP000053447">
    <property type="component" value="Unassembled WGS sequence"/>
</dbReference>
<accession>A0A0W4ZJU0</accession>
<dbReference type="VEuPathDB" id="FungiDB:T551_02500"/>
<feature type="compositionally biased region" description="Polar residues" evidence="1">
    <location>
        <begin position="1"/>
        <end position="10"/>
    </location>
</feature>
<organism evidence="4 5">
    <name type="scientific">Pneumocystis jirovecii (strain RU7)</name>
    <name type="common">Human pneumocystis pneumonia agent</name>
    <dbReference type="NCBI Taxonomy" id="1408657"/>
    <lineage>
        <taxon>Eukaryota</taxon>
        <taxon>Fungi</taxon>
        <taxon>Dikarya</taxon>
        <taxon>Ascomycota</taxon>
        <taxon>Taphrinomycotina</taxon>
        <taxon>Pneumocystomycetes</taxon>
        <taxon>Pneumocystaceae</taxon>
        <taxon>Pneumocystis</taxon>
    </lineage>
</organism>
<dbReference type="SMART" id="SM01292">
    <property type="entry name" value="N1221"/>
    <property type="match status" value="1"/>
</dbReference>
<dbReference type="GO" id="GO:0007010">
    <property type="term" value="P:cytoskeleton organization"/>
    <property type="evidence" value="ECO:0007669"/>
    <property type="project" value="TreeGrafter"/>
</dbReference>
<dbReference type="GeneID" id="28941018"/>
<protein>
    <recommendedName>
        <fullName evidence="6">Far11/STRP C-terminal domain-containing protein</fullName>
    </recommendedName>
</protein>
<proteinExistence type="predicted"/>
<dbReference type="InterPro" id="IPR040185">
    <property type="entry name" value="Far11/STRP"/>
</dbReference>
<feature type="region of interest" description="Disordered" evidence="1">
    <location>
        <begin position="1"/>
        <end position="21"/>
    </location>
</feature>
<dbReference type="PANTHER" id="PTHR13239:SF4">
    <property type="entry name" value="AT25231P"/>
    <property type="match status" value="1"/>
</dbReference>
<evidence type="ECO:0000313" key="4">
    <source>
        <dbReference type="EMBL" id="KTW28650.1"/>
    </source>
</evidence>
<dbReference type="PANTHER" id="PTHR13239">
    <property type="entry name" value="PROTEIN REQUIRED FOR HYPHAL ANASTOMOSIS HAM-2"/>
    <property type="match status" value="1"/>
</dbReference>
<dbReference type="STRING" id="1408657.A0A0W4ZJU0"/>
<feature type="compositionally biased region" description="Basic and acidic residues" evidence="1">
    <location>
        <begin position="11"/>
        <end position="21"/>
    </location>
</feature>
<feature type="domain" description="Far11/STRP N-terminal" evidence="2">
    <location>
        <begin position="44"/>
        <end position="326"/>
    </location>
</feature>
<evidence type="ECO:0000259" key="3">
    <source>
        <dbReference type="SMART" id="SM01293"/>
    </source>
</evidence>
<evidence type="ECO:0000259" key="2">
    <source>
        <dbReference type="SMART" id="SM01292"/>
    </source>
</evidence>
<dbReference type="InterPro" id="IPR012486">
    <property type="entry name" value="Far11/STRP_N"/>
</dbReference>
<evidence type="ECO:0000256" key="1">
    <source>
        <dbReference type="SAM" id="MobiDB-lite"/>
    </source>
</evidence>
<reference evidence="5" key="1">
    <citation type="journal article" date="2016" name="Nat. Commun.">
        <title>Genome analysis of three Pneumocystis species reveals adaptation mechanisms to life exclusively in mammalian hosts.</title>
        <authorList>
            <person name="Ma L."/>
            <person name="Chen Z."/>
            <person name="Huang D.W."/>
            <person name="Kutty G."/>
            <person name="Ishihara M."/>
            <person name="Wang H."/>
            <person name="Abouelleil A."/>
            <person name="Bishop L."/>
            <person name="Davey E."/>
            <person name="Deng R."/>
            <person name="Deng X."/>
            <person name="Fan L."/>
            <person name="Fantoni G."/>
            <person name="Fitzgerald M."/>
            <person name="Gogineni E."/>
            <person name="Goldberg J.M."/>
            <person name="Handley G."/>
            <person name="Hu X."/>
            <person name="Huber C."/>
            <person name="Jiao X."/>
            <person name="Jones K."/>
            <person name="Levin J.Z."/>
            <person name="Liu Y."/>
            <person name="Macdonald P."/>
            <person name="Melnikov A."/>
            <person name="Raley C."/>
            <person name="Sassi M."/>
            <person name="Sherman B.T."/>
            <person name="Song X."/>
            <person name="Sykes S."/>
            <person name="Tran B."/>
            <person name="Walsh L."/>
            <person name="Xia Y."/>
            <person name="Yang J."/>
            <person name="Young S."/>
            <person name="Zeng Q."/>
            <person name="Zheng X."/>
            <person name="Stephens R."/>
            <person name="Nusbaum C."/>
            <person name="Birren B.W."/>
            <person name="Azadi P."/>
            <person name="Lempicki R.A."/>
            <person name="Cuomo C.A."/>
            <person name="Kovacs J.A."/>
        </authorList>
    </citation>
    <scope>NUCLEOTIDE SEQUENCE [LARGE SCALE GENOMIC DNA]</scope>
    <source>
        <strain evidence="5">RU7</strain>
    </source>
</reference>
<evidence type="ECO:0008006" key="6">
    <source>
        <dbReference type="Google" id="ProtNLM"/>
    </source>
</evidence>
<dbReference type="OrthoDB" id="18234at2759"/>